<evidence type="ECO:0000313" key="3">
    <source>
        <dbReference type="Proteomes" id="UP000566813"/>
    </source>
</evidence>
<reference evidence="2 3" key="1">
    <citation type="submission" date="2020-08" db="EMBL/GenBank/DDBJ databases">
        <title>The genome sequence of type strain Novosphingobium flavum NBRC 111647.</title>
        <authorList>
            <person name="Liu Y."/>
        </authorList>
    </citation>
    <scope>NUCLEOTIDE SEQUENCE [LARGE SCALE GENOMIC DNA]</scope>
    <source>
        <strain evidence="2 3">NBRC 111647</strain>
    </source>
</reference>
<keyword evidence="1" id="KW-1133">Transmembrane helix</keyword>
<keyword evidence="3" id="KW-1185">Reference proteome</keyword>
<name>A0A7X1KL09_9SPHN</name>
<protein>
    <submittedName>
        <fullName evidence="2">DUF1345 domain-containing protein</fullName>
    </submittedName>
</protein>
<keyword evidence="1" id="KW-0472">Membrane</keyword>
<accession>A0A7X1KL09</accession>
<organism evidence="2 3">
    <name type="scientific">Novosphingobium flavum</name>
    <dbReference type="NCBI Taxonomy" id="1778672"/>
    <lineage>
        <taxon>Bacteria</taxon>
        <taxon>Pseudomonadati</taxon>
        <taxon>Pseudomonadota</taxon>
        <taxon>Alphaproteobacteria</taxon>
        <taxon>Sphingomonadales</taxon>
        <taxon>Sphingomonadaceae</taxon>
        <taxon>Novosphingobium</taxon>
    </lineage>
</organism>
<dbReference type="RefSeq" id="WP_185663364.1">
    <property type="nucleotide sequence ID" value="NZ_JACLAW010000004.1"/>
</dbReference>
<evidence type="ECO:0000256" key="1">
    <source>
        <dbReference type="SAM" id="Phobius"/>
    </source>
</evidence>
<evidence type="ECO:0000313" key="2">
    <source>
        <dbReference type="EMBL" id="MBC2665096.1"/>
    </source>
</evidence>
<feature type="transmembrane region" description="Helical" evidence="1">
    <location>
        <begin position="91"/>
        <end position="109"/>
    </location>
</feature>
<feature type="transmembrane region" description="Helical" evidence="1">
    <location>
        <begin position="21"/>
        <end position="40"/>
    </location>
</feature>
<feature type="transmembrane region" description="Helical" evidence="1">
    <location>
        <begin position="52"/>
        <end position="71"/>
    </location>
</feature>
<comment type="caution">
    <text evidence="2">The sequence shown here is derived from an EMBL/GenBank/DDBJ whole genome shotgun (WGS) entry which is preliminary data.</text>
</comment>
<feature type="transmembrane region" description="Helical" evidence="1">
    <location>
        <begin position="121"/>
        <end position="143"/>
    </location>
</feature>
<keyword evidence="1" id="KW-0812">Transmembrane</keyword>
<feature type="transmembrane region" description="Helical" evidence="1">
    <location>
        <begin position="204"/>
        <end position="226"/>
    </location>
</feature>
<gene>
    <name evidence="2" type="ORF">H7F51_06170</name>
</gene>
<dbReference type="Proteomes" id="UP000566813">
    <property type="component" value="Unassembled WGS sequence"/>
</dbReference>
<sequence>MKNAAVKPRHPLRVAIGRKIAPLRFLAFMVLFPAAVWAHHHLFAAAPWTRSLALGFDLAAAVFLVSLIPLWLENAAEPIRARADANAANRWMVLAVSTLLTVIVMSAIAGELPTAKRGDAFAIFELVATLLLIWLFANAVYALHYAHDFYTAHPEQKDADCGGIDFPGTPEPSYADFAYFAFTLGMTFQTSDVAVTATRIRMVALFHSFGAFLFNIGVIAFTINALGGS</sequence>
<dbReference type="EMBL" id="JACLAW010000004">
    <property type="protein sequence ID" value="MBC2665096.1"/>
    <property type="molecule type" value="Genomic_DNA"/>
</dbReference>
<proteinExistence type="predicted"/>
<dbReference type="AlphaFoldDB" id="A0A7X1KL09"/>
<dbReference type="InterPro" id="IPR009781">
    <property type="entry name" value="DUF1345"/>
</dbReference>
<dbReference type="Pfam" id="PF07077">
    <property type="entry name" value="DUF1345"/>
    <property type="match status" value="1"/>
</dbReference>